<dbReference type="InterPro" id="IPR039765">
    <property type="entry name" value="Yip5/YIPF1/YIPF2"/>
</dbReference>
<evidence type="ECO:0000259" key="8">
    <source>
        <dbReference type="Pfam" id="PF04893"/>
    </source>
</evidence>
<dbReference type="GO" id="GO:0031267">
    <property type="term" value="F:small GTPase binding"/>
    <property type="evidence" value="ECO:0007669"/>
    <property type="project" value="InterPro"/>
</dbReference>
<feature type="compositionally biased region" description="Low complexity" evidence="7">
    <location>
        <begin position="27"/>
        <end position="41"/>
    </location>
</feature>
<dbReference type="EMBL" id="AJWK01034750">
    <property type="status" value="NOT_ANNOTATED_CDS"/>
    <property type="molecule type" value="Genomic_DNA"/>
</dbReference>
<sequence>MSTDSDELLSFKDFPPTTTHSSGSGGIAQISINSPSKSTSSAQGGGGDALEELIYSSSAAPVAGSPDDENQGKGSKMYSFWSIEYYQQFFNVDTFMVMDRIASAIIPKRAPSTYLKSQIGANPDLYGPIWIVITLIFSIAISGNVANYLQQADTNFRWHYNFHLVSYAATAIIIYACLFPLGLWAAFKWSLRPTSADMETDTSNYTPGLLTLLCIYGYSLAIYIPVSILWVIQISVLQWLLVMTAALMSGSVLIFVLMPALRNSKFSLILILVVIGAHFLLATGFMLYFFHVPSTDEAPLALNTNKTIAN</sequence>
<feature type="transmembrane region" description="Helical" evidence="6">
    <location>
        <begin position="268"/>
        <end position="290"/>
    </location>
</feature>
<keyword evidence="10" id="KW-1185">Reference proteome</keyword>
<dbReference type="PANTHER" id="PTHR12822:SF2">
    <property type="entry name" value="PROTEIN YIPF"/>
    <property type="match status" value="1"/>
</dbReference>
<feature type="transmembrane region" description="Helical" evidence="6">
    <location>
        <begin position="165"/>
        <end position="187"/>
    </location>
</feature>
<evidence type="ECO:0000256" key="1">
    <source>
        <dbReference type="ARBA" id="ARBA00004141"/>
    </source>
</evidence>
<evidence type="ECO:0000313" key="9">
    <source>
        <dbReference type="EnsemblMetazoa" id="LLOJ009920-PA"/>
    </source>
</evidence>
<comment type="subcellular location">
    <subcellularLocation>
        <location evidence="6">Golgi apparatus membrane</location>
        <topology evidence="6">Multi-pass membrane protein</topology>
    </subcellularLocation>
    <subcellularLocation>
        <location evidence="1">Membrane</location>
        <topology evidence="1">Multi-pass membrane protein</topology>
    </subcellularLocation>
</comment>
<proteinExistence type="inferred from homology"/>
<evidence type="ECO:0000313" key="10">
    <source>
        <dbReference type="Proteomes" id="UP000092461"/>
    </source>
</evidence>
<feature type="region of interest" description="Disordered" evidence="7">
    <location>
        <begin position="1"/>
        <end position="48"/>
    </location>
</feature>
<dbReference type="AlphaFoldDB" id="A0A1B0EUT3"/>
<evidence type="ECO:0000256" key="7">
    <source>
        <dbReference type="SAM" id="MobiDB-lite"/>
    </source>
</evidence>
<evidence type="ECO:0000256" key="2">
    <source>
        <dbReference type="ARBA" id="ARBA00010596"/>
    </source>
</evidence>
<keyword evidence="3 6" id="KW-0812">Transmembrane</keyword>
<organism evidence="9 10">
    <name type="scientific">Lutzomyia longipalpis</name>
    <name type="common">Sand fly</name>
    <dbReference type="NCBI Taxonomy" id="7200"/>
    <lineage>
        <taxon>Eukaryota</taxon>
        <taxon>Metazoa</taxon>
        <taxon>Ecdysozoa</taxon>
        <taxon>Arthropoda</taxon>
        <taxon>Hexapoda</taxon>
        <taxon>Insecta</taxon>
        <taxon>Pterygota</taxon>
        <taxon>Neoptera</taxon>
        <taxon>Endopterygota</taxon>
        <taxon>Diptera</taxon>
        <taxon>Nematocera</taxon>
        <taxon>Psychodoidea</taxon>
        <taxon>Psychodidae</taxon>
        <taxon>Lutzomyia</taxon>
        <taxon>Lutzomyia</taxon>
    </lineage>
</organism>
<keyword evidence="4 6" id="KW-1133">Transmembrane helix</keyword>
<accession>A0A1B0EUT3</accession>
<dbReference type="PANTHER" id="PTHR12822">
    <property type="entry name" value="PROTEIN YIPF"/>
    <property type="match status" value="1"/>
</dbReference>
<name>A0A1B0EUT3_LUTLO</name>
<keyword evidence="5 6" id="KW-0472">Membrane</keyword>
<dbReference type="GO" id="GO:0000139">
    <property type="term" value="C:Golgi membrane"/>
    <property type="evidence" value="ECO:0007669"/>
    <property type="project" value="UniProtKB-SubCell"/>
</dbReference>
<dbReference type="GO" id="GO:0016192">
    <property type="term" value="P:vesicle-mediated transport"/>
    <property type="evidence" value="ECO:0007669"/>
    <property type="project" value="InterPro"/>
</dbReference>
<dbReference type="Proteomes" id="UP000092461">
    <property type="component" value="Unassembled WGS sequence"/>
</dbReference>
<dbReference type="VEuPathDB" id="VectorBase:LLOJ009920"/>
<comment type="similarity">
    <text evidence="2 6">Belongs to the YIP1 family.</text>
</comment>
<evidence type="ECO:0000256" key="3">
    <source>
        <dbReference type="ARBA" id="ARBA00022692"/>
    </source>
</evidence>
<feature type="domain" description="Yip1" evidence="8">
    <location>
        <begin position="112"/>
        <end position="283"/>
    </location>
</feature>
<dbReference type="EnsemblMetazoa" id="LLOJ009920-RA">
    <property type="protein sequence ID" value="LLOJ009920-PA"/>
    <property type="gene ID" value="LLOJ009920"/>
</dbReference>
<feature type="transmembrane region" description="Helical" evidence="6">
    <location>
        <begin position="208"/>
        <end position="232"/>
    </location>
</feature>
<feature type="transmembrane region" description="Helical" evidence="6">
    <location>
        <begin position="125"/>
        <end position="145"/>
    </location>
</feature>
<evidence type="ECO:0000256" key="5">
    <source>
        <dbReference type="ARBA" id="ARBA00023136"/>
    </source>
</evidence>
<protein>
    <recommendedName>
        <fullName evidence="6">Protein YIPF</fullName>
    </recommendedName>
</protein>
<dbReference type="Pfam" id="PF04893">
    <property type="entry name" value="Yip1"/>
    <property type="match status" value="1"/>
</dbReference>
<evidence type="ECO:0000256" key="6">
    <source>
        <dbReference type="RuleBase" id="RU361264"/>
    </source>
</evidence>
<dbReference type="InterPro" id="IPR006977">
    <property type="entry name" value="Yip1_dom"/>
</dbReference>
<feature type="transmembrane region" description="Helical" evidence="6">
    <location>
        <begin position="238"/>
        <end position="261"/>
    </location>
</feature>
<reference evidence="9" key="1">
    <citation type="submission" date="2020-05" db="UniProtKB">
        <authorList>
            <consortium name="EnsemblMetazoa"/>
        </authorList>
    </citation>
    <scope>IDENTIFICATION</scope>
    <source>
        <strain evidence="9">Jacobina</strain>
    </source>
</reference>
<dbReference type="VEuPathDB" id="VectorBase:LLONM1_002380"/>
<evidence type="ECO:0000256" key="4">
    <source>
        <dbReference type="ARBA" id="ARBA00022989"/>
    </source>
</evidence>